<dbReference type="PROSITE" id="PS51767">
    <property type="entry name" value="PEPTIDASE_A1"/>
    <property type="match status" value="1"/>
</dbReference>
<keyword evidence="5" id="KW-0732">Signal</keyword>
<evidence type="ECO:0000256" key="1">
    <source>
        <dbReference type="ARBA" id="ARBA00007447"/>
    </source>
</evidence>
<feature type="chain" id="PRO_5040426140" evidence="5">
    <location>
        <begin position="17"/>
        <end position="408"/>
    </location>
</feature>
<dbReference type="Proteomes" id="UP000757232">
    <property type="component" value="Unassembled WGS sequence"/>
</dbReference>
<evidence type="ECO:0000259" key="6">
    <source>
        <dbReference type="PROSITE" id="PS51767"/>
    </source>
</evidence>
<feature type="active site" evidence="3">
    <location>
        <position position="280"/>
    </location>
</feature>
<dbReference type="InterPro" id="IPR001461">
    <property type="entry name" value="Aspartic_peptidase_A1"/>
</dbReference>
<dbReference type="PANTHER" id="PTHR47966:SF51">
    <property type="entry name" value="BETA-SITE APP-CLEAVING ENZYME, ISOFORM A-RELATED"/>
    <property type="match status" value="1"/>
</dbReference>
<proteinExistence type="inferred from homology"/>
<evidence type="ECO:0000256" key="4">
    <source>
        <dbReference type="RuleBase" id="RU000454"/>
    </source>
</evidence>
<comment type="similarity">
    <text evidence="1 4">Belongs to the peptidase A1 family.</text>
</comment>
<organism evidence="7 8">
    <name type="scientific">Sanghuangporus baumii</name>
    <name type="common">Phellinus baumii</name>
    <dbReference type="NCBI Taxonomy" id="108892"/>
    <lineage>
        <taxon>Eukaryota</taxon>
        <taxon>Fungi</taxon>
        <taxon>Dikarya</taxon>
        <taxon>Basidiomycota</taxon>
        <taxon>Agaricomycotina</taxon>
        <taxon>Agaricomycetes</taxon>
        <taxon>Hymenochaetales</taxon>
        <taxon>Hymenochaetaceae</taxon>
        <taxon>Sanghuangporus</taxon>
    </lineage>
</organism>
<dbReference type="GO" id="GO:0006508">
    <property type="term" value="P:proteolysis"/>
    <property type="evidence" value="ECO:0007669"/>
    <property type="project" value="UniProtKB-KW"/>
</dbReference>
<keyword evidence="4 7" id="KW-0645">Protease</keyword>
<dbReference type="SUPFAM" id="SSF50630">
    <property type="entry name" value="Acid proteases"/>
    <property type="match status" value="1"/>
</dbReference>
<dbReference type="PANTHER" id="PTHR47966">
    <property type="entry name" value="BETA-SITE APP-CLEAVING ENZYME, ISOFORM A-RELATED"/>
    <property type="match status" value="1"/>
</dbReference>
<dbReference type="Pfam" id="PF00026">
    <property type="entry name" value="Asp"/>
    <property type="match status" value="1"/>
</dbReference>
<dbReference type="GO" id="GO:0004190">
    <property type="term" value="F:aspartic-type endopeptidase activity"/>
    <property type="evidence" value="ECO:0007669"/>
    <property type="project" value="UniProtKB-KW"/>
</dbReference>
<dbReference type="InterPro" id="IPR021109">
    <property type="entry name" value="Peptidase_aspartic_dom_sf"/>
</dbReference>
<dbReference type="InterPro" id="IPR001969">
    <property type="entry name" value="Aspartic_peptidase_AS"/>
</dbReference>
<gene>
    <name evidence="7" type="ORF">A7U60_g9098</name>
</gene>
<evidence type="ECO:0000256" key="3">
    <source>
        <dbReference type="PIRSR" id="PIRSR601461-1"/>
    </source>
</evidence>
<evidence type="ECO:0000256" key="2">
    <source>
        <dbReference type="ARBA" id="ARBA00022750"/>
    </source>
</evidence>
<dbReference type="EMBL" id="LNZH02000217">
    <property type="protein sequence ID" value="OCB83892.1"/>
    <property type="molecule type" value="Genomic_DNA"/>
</dbReference>
<dbReference type="InterPro" id="IPR034164">
    <property type="entry name" value="Pepsin-like_dom"/>
</dbReference>
<dbReference type="InterPro" id="IPR033121">
    <property type="entry name" value="PEPTIDASE_A1"/>
</dbReference>
<keyword evidence="4" id="KW-0378">Hydrolase</keyword>
<dbReference type="AlphaFoldDB" id="A0A9Q5HQ18"/>
<dbReference type="Gene3D" id="2.40.70.10">
    <property type="entry name" value="Acid Proteases"/>
    <property type="match status" value="2"/>
</dbReference>
<feature type="domain" description="Peptidase A1" evidence="6">
    <location>
        <begin position="82"/>
        <end position="398"/>
    </location>
</feature>
<keyword evidence="8" id="KW-1185">Reference proteome</keyword>
<dbReference type="PRINTS" id="PR00792">
    <property type="entry name" value="PEPSIN"/>
</dbReference>
<reference evidence="7" key="1">
    <citation type="submission" date="2016-06" db="EMBL/GenBank/DDBJ databases">
        <title>Draft Genome sequence of the fungus Inonotus baumii.</title>
        <authorList>
            <person name="Zhu H."/>
            <person name="Lin W."/>
        </authorList>
    </citation>
    <scope>NUCLEOTIDE SEQUENCE</scope>
    <source>
        <strain evidence="7">821</strain>
    </source>
</reference>
<dbReference type="OrthoDB" id="660550at2759"/>
<keyword evidence="2 4" id="KW-0064">Aspartyl protease</keyword>
<evidence type="ECO:0000256" key="5">
    <source>
        <dbReference type="SAM" id="SignalP"/>
    </source>
</evidence>
<comment type="caution">
    <text evidence="7">The sequence shown here is derived from an EMBL/GenBank/DDBJ whole genome shotgun (WGS) entry which is preliminary data.</text>
</comment>
<dbReference type="PROSITE" id="PS00141">
    <property type="entry name" value="ASP_PROTEASE"/>
    <property type="match status" value="2"/>
</dbReference>
<feature type="active site" evidence="3">
    <location>
        <position position="100"/>
    </location>
</feature>
<protein>
    <submittedName>
        <fullName evidence="7">Family A1 protease</fullName>
    </submittedName>
</protein>
<name>A0A9Q5HQ18_SANBA</name>
<evidence type="ECO:0000313" key="8">
    <source>
        <dbReference type="Proteomes" id="UP000757232"/>
    </source>
</evidence>
<dbReference type="CDD" id="cd05471">
    <property type="entry name" value="pepsin_like"/>
    <property type="match status" value="1"/>
</dbReference>
<accession>A0A9Q5HQ18</accession>
<feature type="signal peptide" evidence="5">
    <location>
        <begin position="1"/>
        <end position="16"/>
    </location>
</feature>
<evidence type="ECO:0000313" key="7">
    <source>
        <dbReference type="EMBL" id="OCB83892.1"/>
    </source>
</evidence>
<sequence>MLVYASLLLSAALIAAVPSPPVVQVREPKVTLPFVGRLNVTGRTVAEIDRARAASHLARASAQPNQSGKRQSLDATNQAVDYIAEVGVGSPPTTYSLLIDTGSSNTWVGAGRAYVRTSTSQATGDLTEVTYGSGFFIGTEFFDTVTLAEDLVITNQGIGAAAISQGFDGVDGILGIGPTDLTEGTVDGISLIPTVTDSLFSQGTIPEKVVGVFFAPTTELSITNGELSFGTIDDTKATSDVVFTPITSTSPASEFFGIDQSITYGAAGENVLSTTAGIVDTGTTLLLIATDAFNTYTSLTGATIDNNIGLLSISSEGFSNLQSLFFNIGGTSFEFTPNAQLWPRALNTAIGGSANDIFLIVADLGSNSGEGFDFVNGMVFLERFYSVFDSANNQVGFATTAHTTDETN</sequence>